<dbReference type="Proteomes" id="UP001486565">
    <property type="component" value="Chromosome"/>
</dbReference>
<reference evidence="1 2" key="1">
    <citation type="submission" date="2023-03" db="EMBL/GenBank/DDBJ databases">
        <title>Novel Species.</title>
        <authorList>
            <person name="Ma S."/>
        </authorList>
    </citation>
    <scope>NUCLEOTIDE SEQUENCE [LARGE SCALE GENOMIC DNA]</scope>
    <source>
        <strain evidence="1 2">LIND6LT2</strain>
    </source>
</reference>
<evidence type="ECO:0000313" key="1">
    <source>
        <dbReference type="EMBL" id="WZL68928.1"/>
    </source>
</evidence>
<dbReference type="EMBL" id="CP121687">
    <property type="protein sequence ID" value="WZL68928.1"/>
    <property type="molecule type" value="Genomic_DNA"/>
</dbReference>
<organism evidence="1 2">
    <name type="scientific">Defluviitalea saccharophila</name>
    <dbReference type="NCBI Taxonomy" id="879970"/>
    <lineage>
        <taxon>Bacteria</taxon>
        <taxon>Bacillati</taxon>
        <taxon>Bacillota</taxon>
        <taxon>Clostridia</taxon>
        <taxon>Lachnospirales</taxon>
        <taxon>Defluviitaleaceae</taxon>
        <taxon>Defluviitalea</taxon>
    </lineage>
</organism>
<name>A0ABZ2Y0T6_9FIRM</name>
<dbReference type="RefSeq" id="WP_341875936.1">
    <property type="nucleotide sequence ID" value="NZ_CP121687.1"/>
</dbReference>
<evidence type="ECO:0000313" key="2">
    <source>
        <dbReference type="Proteomes" id="UP001486565"/>
    </source>
</evidence>
<gene>
    <name evidence="1" type="ORF">QBE51_08860</name>
</gene>
<accession>A0ABZ2Y0T6</accession>
<protein>
    <submittedName>
        <fullName evidence="1">Uncharacterized protein</fullName>
    </submittedName>
</protein>
<keyword evidence="2" id="KW-1185">Reference proteome</keyword>
<sequence length="73" mass="7826">MKKWTNQQKLLSLCGIVGSGLALGLISKAIKIGPQNASEILSLADEIGPDEAIRVLKKATMKVVNLSDYKNAM</sequence>
<proteinExistence type="predicted"/>